<evidence type="ECO:0000256" key="1">
    <source>
        <dbReference type="ARBA" id="ARBA00022722"/>
    </source>
</evidence>
<dbReference type="GO" id="GO:0004519">
    <property type="term" value="F:endonuclease activity"/>
    <property type="evidence" value="ECO:0007669"/>
    <property type="project" value="UniProtKB-KW"/>
</dbReference>
<evidence type="ECO:0000256" key="4">
    <source>
        <dbReference type="ARBA" id="ARBA00022769"/>
    </source>
</evidence>
<gene>
    <name evidence="7" type="ORF">SY83_12465</name>
</gene>
<evidence type="ECO:0000256" key="2">
    <source>
        <dbReference type="ARBA" id="ARBA00022759"/>
    </source>
</evidence>
<keyword evidence="6" id="KW-0234">DNA repair</keyword>
<dbReference type="STRING" id="1178515.SY83_12465"/>
<dbReference type="OrthoDB" id="9782576at2"/>
<dbReference type="NCBIfam" id="TIGR00629">
    <property type="entry name" value="uvde"/>
    <property type="match status" value="1"/>
</dbReference>
<dbReference type="InterPro" id="IPR004601">
    <property type="entry name" value="UvdE"/>
</dbReference>
<sequence length="315" mass="35498">MIVRLGFVSIALGIFNNTASSTFTYKLFSQRSREDALKRAIEVGHNNLRATQRILYFNAAHGVKTFRLSSQLVPLATHPDVMLDVGRIYKKELKQLGAYARKEGIRLTMHPNQFTLLNGSDAVVAAAIHDLEYHAAILDGMGMDESGVINIHIGGVYGDKSSAVERLYANWELVPEHVKRRLTFENDDKTYTLEETLAVCERIRRPLVLDLHHDWCNPSEITAISIINRIQSTWGDIPMKIHVSSPKSEKEFRAHADYVDPEPLSQFLKACKEAGLEQIDVVVEAKMKDFAVFKLAEDLGKIRGVKRLDGAVLEW</sequence>
<dbReference type="RefSeq" id="WP_068606935.1">
    <property type="nucleotide sequence ID" value="NZ_CP011388.1"/>
</dbReference>
<organism evidence="7 8">
    <name type="scientific">Paenibacillus swuensis</name>
    <dbReference type="NCBI Taxonomy" id="1178515"/>
    <lineage>
        <taxon>Bacteria</taxon>
        <taxon>Bacillati</taxon>
        <taxon>Bacillota</taxon>
        <taxon>Bacilli</taxon>
        <taxon>Bacillales</taxon>
        <taxon>Paenibacillaceae</taxon>
        <taxon>Paenibacillus</taxon>
    </lineage>
</organism>
<dbReference type="InterPro" id="IPR036237">
    <property type="entry name" value="Xyl_isomerase-like_sf"/>
</dbReference>
<evidence type="ECO:0000313" key="7">
    <source>
        <dbReference type="EMBL" id="ANE46956.1"/>
    </source>
</evidence>
<keyword evidence="1" id="KW-0540">Nuclease</keyword>
<dbReference type="GO" id="GO:0016787">
    <property type="term" value="F:hydrolase activity"/>
    <property type="evidence" value="ECO:0007669"/>
    <property type="project" value="UniProtKB-KW"/>
</dbReference>
<dbReference type="GO" id="GO:0009411">
    <property type="term" value="P:response to UV"/>
    <property type="evidence" value="ECO:0007669"/>
    <property type="project" value="InterPro"/>
</dbReference>
<evidence type="ECO:0000256" key="5">
    <source>
        <dbReference type="ARBA" id="ARBA00022801"/>
    </source>
</evidence>
<proteinExistence type="predicted"/>
<keyword evidence="4" id="KW-0228">DNA excision</keyword>
<keyword evidence="3" id="KW-0227">DNA damage</keyword>
<keyword evidence="2 7" id="KW-0255">Endonuclease</keyword>
<dbReference type="PANTHER" id="PTHR31290">
    <property type="entry name" value="UV-DAMAGE ENDONUCLEASE"/>
    <property type="match status" value="1"/>
</dbReference>
<evidence type="ECO:0000256" key="6">
    <source>
        <dbReference type="ARBA" id="ARBA00023204"/>
    </source>
</evidence>
<dbReference type="Gene3D" id="3.20.20.150">
    <property type="entry name" value="Divalent-metal-dependent TIM barrel enzymes"/>
    <property type="match status" value="1"/>
</dbReference>
<dbReference type="Proteomes" id="UP000076927">
    <property type="component" value="Chromosome"/>
</dbReference>
<keyword evidence="5" id="KW-0378">Hydrolase</keyword>
<dbReference type="GO" id="GO:0006289">
    <property type="term" value="P:nucleotide-excision repair"/>
    <property type="evidence" value="ECO:0007669"/>
    <property type="project" value="InterPro"/>
</dbReference>
<reference evidence="7 8" key="1">
    <citation type="submission" date="2015-01" db="EMBL/GenBank/DDBJ databases">
        <title>Paenibacillus swuensis/DY6/whole genome sequencing.</title>
        <authorList>
            <person name="Kim M.K."/>
            <person name="Srinivasan S."/>
            <person name="Lee J.-J."/>
        </authorList>
    </citation>
    <scope>NUCLEOTIDE SEQUENCE [LARGE SCALE GENOMIC DNA]</scope>
    <source>
        <strain evidence="7 8">DY6</strain>
    </source>
</reference>
<accession>A0A172TJ15</accession>
<evidence type="ECO:0000256" key="3">
    <source>
        <dbReference type="ARBA" id="ARBA00022763"/>
    </source>
</evidence>
<dbReference type="EMBL" id="CP011388">
    <property type="protein sequence ID" value="ANE46956.1"/>
    <property type="molecule type" value="Genomic_DNA"/>
</dbReference>
<dbReference type="KEGG" id="pswu:SY83_12465"/>
<dbReference type="AlphaFoldDB" id="A0A172TJ15"/>
<dbReference type="PATRIC" id="fig|1178515.4.peg.2493"/>
<protein>
    <submittedName>
        <fullName evidence="7">UV damage repair endonuclease UvdE</fullName>
    </submittedName>
</protein>
<keyword evidence="8" id="KW-1185">Reference proteome</keyword>
<evidence type="ECO:0000313" key="8">
    <source>
        <dbReference type="Proteomes" id="UP000076927"/>
    </source>
</evidence>
<dbReference type="SUPFAM" id="SSF51658">
    <property type="entry name" value="Xylose isomerase-like"/>
    <property type="match status" value="1"/>
</dbReference>
<name>A0A172TJ15_9BACL</name>
<dbReference type="Pfam" id="PF03851">
    <property type="entry name" value="UvdE"/>
    <property type="match status" value="1"/>
</dbReference>
<dbReference type="PANTHER" id="PTHR31290:SF5">
    <property type="entry name" value="UV-DAMAGE ENDONUCLEASE"/>
    <property type="match status" value="1"/>
</dbReference>